<keyword evidence="6 7" id="KW-0998">Cell outer membrane</keyword>
<dbReference type="NCBIfam" id="TIGR04057">
    <property type="entry name" value="SusC_RagA_signa"/>
    <property type="match status" value="1"/>
</dbReference>
<protein>
    <submittedName>
        <fullName evidence="9">TonB-dependent receptor</fullName>
    </submittedName>
</protein>
<dbReference type="EMBL" id="JACXAA010000027">
    <property type="protein sequence ID" value="MBD2757644.1"/>
    <property type="molecule type" value="Genomic_DNA"/>
</dbReference>
<name>A0A927GH77_9BACT</name>
<dbReference type="Proteomes" id="UP000653797">
    <property type="component" value="Unassembled WGS sequence"/>
</dbReference>
<dbReference type="AlphaFoldDB" id="A0A927GH77"/>
<dbReference type="InterPro" id="IPR023996">
    <property type="entry name" value="TonB-dep_OMP_SusC/RagA"/>
</dbReference>
<proteinExistence type="inferred from homology"/>
<feature type="domain" description="TonB-dependent receptor plug" evidence="8">
    <location>
        <begin position="125"/>
        <end position="263"/>
    </location>
</feature>
<comment type="subcellular location">
    <subcellularLocation>
        <location evidence="1 7">Cell outer membrane</location>
        <topology evidence="1 7">Multi-pass membrane protein</topology>
    </subcellularLocation>
</comment>
<evidence type="ECO:0000313" key="10">
    <source>
        <dbReference type="Proteomes" id="UP000653797"/>
    </source>
</evidence>
<gene>
    <name evidence="9" type="ORF">IC230_32535</name>
</gene>
<dbReference type="RefSeq" id="WP_191043267.1">
    <property type="nucleotide sequence ID" value="NZ_JACXAA010000027.1"/>
</dbReference>
<evidence type="ECO:0000259" key="8">
    <source>
        <dbReference type="Pfam" id="PF07715"/>
    </source>
</evidence>
<evidence type="ECO:0000256" key="5">
    <source>
        <dbReference type="ARBA" id="ARBA00023136"/>
    </source>
</evidence>
<dbReference type="PROSITE" id="PS52016">
    <property type="entry name" value="TONB_DEPENDENT_REC_3"/>
    <property type="match status" value="1"/>
</dbReference>
<keyword evidence="2 7" id="KW-0813">Transport</keyword>
<keyword evidence="9" id="KW-0675">Receptor</keyword>
<dbReference type="Pfam" id="PF07715">
    <property type="entry name" value="Plug"/>
    <property type="match status" value="1"/>
</dbReference>
<dbReference type="InterPro" id="IPR039426">
    <property type="entry name" value="TonB-dep_rcpt-like"/>
</dbReference>
<comment type="caution">
    <text evidence="9">The sequence shown here is derived from an EMBL/GenBank/DDBJ whole genome shotgun (WGS) entry which is preliminary data.</text>
</comment>
<keyword evidence="4 7" id="KW-0812">Transmembrane</keyword>
<accession>A0A927GH77</accession>
<evidence type="ECO:0000256" key="7">
    <source>
        <dbReference type="PROSITE-ProRule" id="PRU01360"/>
    </source>
</evidence>
<evidence type="ECO:0000256" key="4">
    <source>
        <dbReference type="ARBA" id="ARBA00022692"/>
    </source>
</evidence>
<reference evidence="9" key="1">
    <citation type="submission" date="2020-09" db="EMBL/GenBank/DDBJ databases">
        <authorList>
            <person name="Kim M.K."/>
        </authorList>
    </citation>
    <scope>NUCLEOTIDE SEQUENCE</scope>
    <source>
        <strain evidence="9">BT704</strain>
    </source>
</reference>
<keyword evidence="5 7" id="KW-0472">Membrane</keyword>
<comment type="similarity">
    <text evidence="7">Belongs to the TonB-dependent receptor family.</text>
</comment>
<evidence type="ECO:0000256" key="3">
    <source>
        <dbReference type="ARBA" id="ARBA00022452"/>
    </source>
</evidence>
<dbReference type="SUPFAM" id="SSF56935">
    <property type="entry name" value="Porins"/>
    <property type="match status" value="1"/>
</dbReference>
<organism evidence="9 10">
    <name type="scientific">Spirosoma validum</name>
    <dbReference type="NCBI Taxonomy" id="2771355"/>
    <lineage>
        <taxon>Bacteria</taxon>
        <taxon>Pseudomonadati</taxon>
        <taxon>Bacteroidota</taxon>
        <taxon>Cytophagia</taxon>
        <taxon>Cytophagales</taxon>
        <taxon>Cytophagaceae</taxon>
        <taxon>Spirosoma</taxon>
    </lineage>
</organism>
<dbReference type="InterPro" id="IPR012910">
    <property type="entry name" value="Plug_dom"/>
</dbReference>
<dbReference type="InterPro" id="IPR008969">
    <property type="entry name" value="CarboxyPept-like_regulatory"/>
</dbReference>
<evidence type="ECO:0000256" key="1">
    <source>
        <dbReference type="ARBA" id="ARBA00004571"/>
    </source>
</evidence>
<keyword evidence="3 7" id="KW-1134">Transmembrane beta strand</keyword>
<evidence type="ECO:0000256" key="6">
    <source>
        <dbReference type="ARBA" id="ARBA00023237"/>
    </source>
</evidence>
<dbReference type="Gene3D" id="2.40.170.20">
    <property type="entry name" value="TonB-dependent receptor, beta-barrel domain"/>
    <property type="match status" value="1"/>
</dbReference>
<dbReference type="InterPro" id="IPR036942">
    <property type="entry name" value="Beta-barrel_TonB_sf"/>
</dbReference>
<evidence type="ECO:0000256" key="2">
    <source>
        <dbReference type="ARBA" id="ARBA00022448"/>
    </source>
</evidence>
<keyword evidence="10" id="KW-1185">Reference proteome</keyword>
<dbReference type="NCBIfam" id="TIGR04056">
    <property type="entry name" value="OMP_RagA_SusC"/>
    <property type="match status" value="1"/>
</dbReference>
<dbReference type="InterPro" id="IPR023997">
    <property type="entry name" value="TonB-dep_OMP_SusC/RagA_CS"/>
</dbReference>
<dbReference type="GO" id="GO:0009279">
    <property type="term" value="C:cell outer membrane"/>
    <property type="evidence" value="ECO:0007669"/>
    <property type="project" value="UniProtKB-SubCell"/>
</dbReference>
<dbReference type="Pfam" id="PF13715">
    <property type="entry name" value="CarbopepD_reg_2"/>
    <property type="match status" value="1"/>
</dbReference>
<evidence type="ECO:0000313" key="9">
    <source>
        <dbReference type="EMBL" id="MBD2757644.1"/>
    </source>
</evidence>
<dbReference type="Gene3D" id="2.60.40.1120">
    <property type="entry name" value="Carboxypeptidase-like, regulatory domain"/>
    <property type="match status" value="1"/>
</dbReference>
<sequence length="1066" mass="115367">MDQFLFHRLRLLVIGSMLSVLATVTIVFAQSSKVPVSGKITATEDGEALVGATVTEKGTTNGTTSDASGNFKLNVASNATLVVSFIGYSPQEMPVNNRTTLNVALKTDQQQLQDVVVVGYGTQRKKDLTGSIVNLTSKDLVPVPSATSVDQMMQGKVAGVQITQTSGAPGGNVNVVIRGISSITGGNSPLYVVDGYAIGTGGGGSDLSTFSSNSYSASGIASSSGTNRINPLSTINPADIESIQVLKDASATAIYGSRGSNGVVIITTKRGKLGKPTISFEHSTGIQELAKKIKLLTPRQYAEFVADGRDNAWVFAGGKATDPNSVRSTATQVKPEFRNLNQFANEGYGTDWQDVIFQQGMVQNYQLSTSGTSRDVGYYVSGGFFDQKGIIIGSNFKKFTLRTNIDAHLTERLKLGASFSGAHSYGDFARAEGHLQFRGLISAALASDPTIPVYNPDGTPYSEFSSPTGIPVENPVVIAAEFSDKRNNTNVFTNNYLQYEFAPGLVFKTSVGVNYSNNITRLWKSSKVGLATSRTGAATAGVTEIKSLNWLNENTLNYRHKYGDKHDLDALVGFTVQKNTDEILQAGGTDFPTDDVPYLAAGAVTSGTNYKSEWSMMSWLARVNYTLAGKCLFTATVRGDGSSRFGAQNRWGTFPSFSFAYRLSDESFMKSATFISDLKLRASYGISGNNLIPNYASQGLLGIQRNVQNGQVVSGVVPTSLANDVLTWEQSVQTNIGLDLSLFQNRLSFVIDAYRAHKKNLLLNVILPAASGFSSSVQNIGEVENKGLELTINSQNIAKGPFQWSTDFNISWNRNKVLALNSETARIQTSDFQVAQVGYPISSFRLLNILGVFQSQEEVNSSPKQHPRVQPGDYRYQDANGDGTITAADRTIVGNPWPDYTWGFGNRFSYKNLSLNISVNGSQGNEIYFQGGEVNLNGAGVQNQLSIMADRWRSLENPGAGQYSRAIRNDYAFGFSSVTSKYLFDGSFVRIRNVNLSYAFPQALISKLKLQALSIYADATNLYTFTKYPGYDPEGSTTGDNVARSGIDFFAYPNPRTYTLGLRVTL</sequence>
<dbReference type="SUPFAM" id="SSF49464">
    <property type="entry name" value="Carboxypeptidase regulatory domain-like"/>
    <property type="match status" value="1"/>
</dbReference>
<dbReference type="InterPro" id="IPR037066">
    <property type="entry name" value="Plug_dom_sf"/>
</dbReference>
<dbReference type="Gene3D" id="2.170.130.10">
    <property type="entry name" value="TonB-dependent receptor, plug domain"/>
    <property type="match status" value="1"/>
</dbReference>